<dbReference type="InterPro" id="IPR055411">
    <property type="entry name" value="LRR_FXL15/At3g58940/PEG3-like"/>
</dbReference>
<evidence type="ECO:0000313" key="5">
    <source>
        <dbReference type="Proteomes" id="UP000327013"/>
    </source>
</evidence>
<dbReference type="OrthoDB" id="629734at2759"/>
<dbReference type="Gene3D" id="3.80.10.10">
    <property type="entry name" value="Ribonuclease Inhibitor"/>
    <property type="match status" value="1"/>
</dbReference>
<feature type="domain" description="FBD" evidence="2">
    <location>
        <begin position="362"/>
        <end position="396"/>
    </location>
</feature>
<dbReference type="Proteomes" id="UP000327013">
    <property type="component" value="Chromosome 3"/>
</dbReference>
<keyword evidence="5" id="KW-1185">Reference proteome</keyword>
<dbReference type="InterPro" id="IPR032675">
    <property type="entry name" value="LRR_dom_sf"/>
</dbReference>
<evidence type="ECO:0000259" key="3">
    <source>
        <dbReference type="Pfam" id="PF24758"/>
    </source>
</evidence>
<protein>
    <recommendedName>
        <fullName evidence="6">F-box domain-containing protein</fullName>
    </recommendedName>
</protein>
<organism evidence="4 5">
    <name type="scientific">Carpinus fangiana</name>
    <dbReference type="NCBI Taxonomy" id="176857"/>
    <lineage>
        <taxon>Eukaryota</taxon>
        <taxon>Viridiplantae</taxon>
        <taxon>Streptophyta</taxon>
        <taxon>Embryophyta</taxon>
        <taxon>Tracheophyta</taxon>
        <taxon>Spermatophyta</taxon>
        <taxon>Magnoliopsida</taxon>
        <taxon>eudicotyledons</taxon>
        <taxon>Gunneridae</taxon>
        <taxon>Pentapetalae</taxon>
        <taxon>rosids</taxon>
        <taxon>fabids</taxon>
        <taxon>Fagales</taxon>
        <taxon>Betulaceae</taxon>
        <taxon>Carpinus</taxon>
    </lineage>
</organism>
<dbReference type="SUPFAM" id="SSF52047">
    <property type="entry name" value="RNI-like"/>
    <property type="match status" value="1"/>
</dbReference>
<feature type="domain" description="F-box" evidence="1">
    <location>
        <begin position="21"/>
        <end position="59"/>
    </location>
</feature>
<evidence type="ECO:0008006" key="6">
    <source>
        <dbReference type="Google" id="ProtNLM"/>
    </source>
</evidence>
<dbReference type="Pfam" id="PF08387">
    <property type="entry name" value="FBD"/>
    <property type="match status" value="1"/>
</dbReference>
<feature type="domain" description="F-box/LRR-repeat protein 15/At3g58940/PEG3-like LRR" evidence="3">
    <location>
        <begin position="113"/>
        <end position="334"/>
    </location>
</feature>
<dbReference type="PANTHER" id="PTHR34145">
    <property type="entry name" value="OS02G0105600 PROTEIN"/>
    <property type="match status" value="1"/>
</dbReference>
<dbReference type="SUPFAM" id="SSF81383">
    <property type="entry name" value="F-box domain"/>
    <property type="match status" value="1"/>
</dbReference>
<evidence type="ECO:0000313" key="4">
    <source>
        <dbReference type="EMBL" id="KAE8022174.1"/>
    </source>
</evidence>
<dbReference type="InterPro" id="IPR006566">
    <property type="entry name" value="FBD"/>
</dbReference>
<name>A0A5N6R0P2_9ROSI</name>
<dbReference type="Pfam" id="PF24758">
    <property type="entry name" value="LRR_At5g56370"/>
    <property type="match status" value="1"/>
</dbReference>
<dbReference type="EMBL" id="CM017323">
    <property type="protein sequence ID" value="KAE8022174.1"/>
    <property type="molecule type" value="Genomic_DNA"/>
</dbReference>
<sequence length="426" mass="48674">MRKTDQPGMTEMEKHTNIDRISNLPWDVLDTILVHMPLKEAARTSILSSKWRYKWTSVSQFIIDDKCLSSCLSDKVLRWKEIMKIIHQVQSSHSGPIEKFKLAAYCHPIHSDLDQWIQFLTERGIKELILQEFDCVKHFKLPACLFSCPQLSCLELYGCVINLSPSFKGFNSLASLHLSQSSISSGTLEFLIANCPVLERLTLLNVDRSAVLKINNLNLKYLKIDSKFEDICLKNAPLLSSVDIRLKMIPRHPDQGQACNLVRVIGCLYGIKKLILSTHFLEFLAYNDVPERLPAMLDHLFTLDLREVRFDSLKDVRVSFSMLSSAPNLEELIISVSNSSGVLNTVLDFLRAQCLLDIYFNKLKVVKIRGIWGTRTEWEFIKYILAHSPVLEAMTLVKYGGERIPDSMFQQVDRASDHVKITSLTL</sequence>
<dbReference type="InterPro" id="IPR053772">
    <property type="entry name" value="At1g61320/At1g61330-like"/>
</dbReference>
<evidence type="ECO:0000259" key="2">
    <source>
        <dbReference type="Pfam" id="PF08387"/>
    </source>
</evidence>
<reference evidence="4 5" key="1">
    <citation type="submission" date="2019-06" db="EMBL/GenBank/DDBJ databases">
        <title>A chromosomal-level reference genome of Carpinus fangiana (Coryloideae, Betulaceae).</title>
        <authorList>
            <person name="Yang X."/>
            <person name="Wang Z."/>
            <person name="Zhang L."/>
            <person name="Hao G."/>
            <person name="Liu J."/>
            <person name="Yang Y."/>
        </authorList>
    </citation>
    <scope>NUCLEOTIDE SEQUENCE [LARGE SCALE GENOMIC DNA]</scope>
    <source>
        <strain evidence="4">Cfa_2016G</strain>
        <tissue evidence="4">Leaf</tissue>
    </source>
</reference>
<evidence type="ECO:0000259" key="1">
    <source>
        <dbReference type="Pfam" id="PF00646"/>
    </source>
</evidence>
<dbReference type="InterPro" id="IPR036047">
    <property type="entry name" value="F-box-like_dom_sf"/>
</dbReference>
<dbReference type="AlphaFoldDB" id="A0A5N6R0P2"/>
<dbReference type="PANTHER" id="PTHR34145:SF28">
    <property type="entry name" value="F-BOX DOMAIN-CONTAINING PROTEIN"/>
    <property type="match status" value="1"/>
</dbReference>
<dbReference type="Pfam" id="PF00646">
    <property type="entry name" value="F-box"/>
    <property type="match status" value="1"/>
</dbReference>
<dbReference type="InterPro" id="IPR001810">
    <property type="entry name" value="F-box_dom"/>
</dbReference>
<proteinExistence type="predicted"/>
<gene>
    <name evidence="4" type="ORF">FH972_007999</name>
</gene>
<accession>A0A5N6R0P2</accession>